<protein>
    <submittedName>
        <fullName evidence="4">Uncharacterized protein</fullName>
    </submittedName>
</protein>
<dbReference type="PRINTS" id="PR00700">
    <property type="entry name" value="PRTYPHPHTASE"/>
</dbReference>
<dbReference type="SMART" id="SM00404">
    <property type="entry name" value="PTPc_motif"/>
    <property type="match status" value="1"/>
</dbReference>
<dbReference type="PROSITE" id="PS50055">
    <property type="entry name" value="TYR_PHOSPHATASE_PTP"/>
    <property type="match status" value="1"/>
</dbReference>
<dbReference type="InterPro" id="IPR000242">
    <property type="entry name" value="PTP_cat"/>
</dbReference>
<evidence type="ECO:0000256" key="1">
    <source>
        <dbReference type="SAM" id="Phobius"/>
    </source>
</evidence>
<feature type="domain" description="Tyrosine-protein phosphatase" evidence="2">
    <location>
        <begin position="189"/>
        <end position="567"/>
    </location>
</feature>
<dbReference type="Pfam" id="PF00102">
    <property type="entry name" value="Y_phosphatase"/>
    <property type="match status" value="2"/>
</dbReference>
<dbReference type="CDD" id="cd00047">
    <property type="entry name" value="PTPc"/>
    <property type="match status" value="1"/>
</dbReference>
<name>A0A922I5X1_DERFA</name>
<accession>A0A922I5X1</accession>
<dbReference type="GO" id="GO:0048666">
    <property type="term" value="P:neuron development"/>
    <property type="evidence" value="ECO:0007669"/>
    <property type="project" value="UniProtKB-ARBA"/>
</dbReference>
<dbReference type="EMBL" id="ASGP02000002">
    <property type="protein sequence ID" value="KAH9521226.1"/>
    <property type="molecule type" value="Genomic_DNA"/>
</dbReference>
<evidence type="ECO:0000259" key="3">
    <source>
        <dbReference type="PROSITE" id="PS50056"/>
    </source>
</evidence>
<keyword evidence="5" id="KW-1185">Reference proteome</keyword>
<dbReference type="Proteomes" id="UP000790347">
    <property type="component" value="Unassembled WGS sequence"/>
</dbReference>
<dbReference type="SUPFAM" id="SSF52799">
    <property type="entry name" value="(Phosphotyrosine protein) phosphatases II"/>
    <property type="match status" value="1"/>
</dbReference>
<dbReference type="InterPro" id="IPR029021">
    <property type="entry name" value="Prot-tyrosine_phosphatase-like"/>
</dbReference>
<evidence type="ECO:0000313" key="4">
    <source>
        <dbReference type="EMBL" id="KAH9521226.1"/>
    </source>
</evidence>
<reference evidence="4" key="2">
    <citation type="journal article" date="2022" name="Res Sq">
        <title>Comparative Genomics Reveals Insights into the Divergent Evolution of Astigmatic Mites and Household Pest Adaptations.</title>
        <authorList>
            <person name="Xiong Q."/>
            <person name="Wan A.T.-Y."/>
            <person name="Liu X.-Y."/>
            <person name="Fung C.S.-H."/>
            <person name="Xiao X."/>
            <person name="Malainual N."/>
            <person name="Hou J."/>
            <person name="Wang L."/>
            <person name="Wang M."/>
            <person name="Yang K."/>
            <person name="Cui Y."/>
            <person name="Leung E."/>
            <person name="Nong W."/>
            <person name="Shin S.-K."/>
            <person name="Au S."/>
            <person name="Jeong K.Y."/>
            <person name="Chew F.T."/>
            <person name="Hui J."/>
            <person name="Leung T.F."/>
            <person name="Tungtrongchitr A."/>
            <person name="Zhong N."/>
            <person name="Liu Z."/>
            <person name="Tsui S."/>
        </authorList>
    </citation>
    <scope>NUCLEOTIDE SEQUENCE</scope>
    <source>
        <strain evidence="4">Derf</strain>
        <tissue evidence="4">Whole organism</tissue>
    </source>
</reference>
<dbReference type="GO" id="GO:0004725">
    <property type="term" value="F:protein tyrosine phosphatase activity"/>
    <property type="evidence" value="ECO:0007669"/>
    <property type="project" value="InterPro"/>
</dbReference>
<evidence type="ECO:0000313" key="5">
    <source>
        <dbReference type="Proteomes" id="UP000790347"/>
    </source>
</evidence>
<dbReference type="InterPro" id="IPR050348">
    <property type="entry name" value="Protein-Tyr_Phosphatase"/>
</dbReference>
<sequence length="619" mass="72761">MDNLTLLLILFISFIVIILIVILLIWIIHDLHHIKKFGNNHRHRHLLQQQQQQQSVDNSYSKPNRIVQHHYQPIESYELGQMQTSNETSKNHTFISYVNDDSVADQLIKVNSDDHHGIKTVSTIDKQSKLRTFLMTFNHHYGDYNYDGNEDDHLCMNHDSTTLRTNRPIPVQNFFAFFQSASKDSDLGFSREFTALEQISHRELYTKLPLVECSQYCDMNGKNRFQNVLPYKHTLVRLSDGHDGYMNASFIAGHNGPNEYIATLAPWNQDSISDFYRLVLKYHVAIIVNLVEFESIAYLPKWINDEPKRIRLTDDQKMLTVMLVNEERFDQYVIRHIKLMFESTDDVHEAYQFHFTGWKDFAVPEQELPILQFIEKVRQYYERHCSSSFSGQKTPIIVHCRAGIGRTGTYIAIDHLWQQLTEKFLLPESHRKKLWQQSLRWHELRHLHNKQLQCQFSLSKTDAGSHTLPIRSIHQWMPHKFGTIAHIFRSTTATLGRRLHNRKTVYDMNDSNHTDPIQQDPEAAHLLSRAPYMIDIHGLVYRMRSNRRGMVQTDSQYAYIHRCVYYILQHWLCLQLIDSQAISQQQTDEITNESNKQDKTIENIVSICNEPSTKNIESV</sequence>
<dbReference type="Gene3D" id="3.90.190.10">
    <property type="entry name" value="Protein tyrosine phosphatase superfamily"/>
    <property type="match status" value="1"/>
</dbReference>
<dbReference type="PROSITE" id="PS00383">
    <property type="entry name" value="TYR_PHOSPHATASE_1"/>
    <property type="match status" value="1"/>
</dbReference>
<dbReference type="InterPro" id="IPR003595">
    <property type="entry name" value="Tyr_Pase_cat"/>
</dbReference>
<reference evidence="4" key="1">
    <citation type="submission" date="2013-05" db="EMBL/GenBank/DDBJ databases">
        <authorList>
            <person name="Yim A.K.Y."/>
            <person name="Chan T.F."/>
            <person name="Ji K.M."/>
            <person name="Liu X.Y."/>
            <person name="Zhou J.W."/>
            <person name="Li R.Q."/>
            <person name="Yang K.Y."/>
            <person name="Li J."/>
            <person name="Li M."/>
            <person name="Law P.T.W."/>
            <person name="Wu Y.L."/>
            <person name="Cai Z.L."/>
            <person name="Qin H."/>
            <person name="Bao Y."/>
            <person name="Leung R.K.K."/>
            <person name="Ng P.K.S."/>
            <person name="Zou J."/>
            <person name="Zhong X.J."/>
            <person name="Ran P.X."/>
            <person name="Zhong N.S."/>
            <person name="Liu Z.G."/>
            <person name="Tsui S.K.W."/>
        </authorList>
    </citation>
    <scope>NUCLEOTIDE SEQUENCE</scope>
    <source>
        <strain evidence="4">Derf</strain>
        <tissue evidence="4">Whole organism</tissue>
    </source>
</reference>
<comment type="caution">
    <text evidence="4">The sequence shown here is derived from an EMBL/GenBank/DDBJ whole genome shotgun (WGS) entry which is preliminary data.</text>
</comment>
<dbReference type="InterPro" id="IPR000387">
    <property type="entry name" value="Tyr_Pase_dom"/>
</dbReference>
<feature type="domain" description="Tyrosine specific protein phosphatases" evidence="3">
    <location>
        <begin position="371"/>
        <end position="416"/>
    </location>
</feature>
<feature type="transmembrane region" description="Helical" evidence="1">
    <location>
        <begin position="6"/>
        <end position="28"/>
    </location>
</feature>
<dbReference type="PANTHER" id="PTHR19134:SF449">
    <property type="entry name" value="TYROSINE-PROTEIN PHOSPHATASE 1"/>
    <property type="match status" value="1"/>
</dbReference>
<dbReference type="InterPro" id="IPR016130">
    <property type="entry name" value="Tyr_Pase_AS"/>
</dbReference>
<evidence type="ECO:0000259" key="2">
    <source>
        <dbReference type="PROSITE" id="PS50055"/>
    </source>
</evidence>
<keyword evidence="1" id="KW-0472">Membrane</keyword>
<gene>
    <name evidence="4" type="ORF">DERF_004900</name>
</gene>
<keyword evidence="1" id="KW-1133">Transmembrane helix</keyword>
<dbReference type="AlphaFoldDB" id="A0A922I5X1"/>
<dbReference type="SMART" id="SM00194">
    <property type="entry name" value="PTPc"/>
    <property type="match status" value="1"/>
</dbReference>
<dbReference type="PANTHER" id="PTHR19134">
    <property type="entry name" value="RECEPTOR-TYPE TYROSINE-PROTEIN PHOSPHATASE"/>
    <property type="match status" value="1"/>
</dbReference>
<organism evidence="4 5">
    <name type="scientific">Dermatophagoides farinae</name>
    <name type="common">American house dust mite</name>
    <dbReference type="NCBI Taxonomy" id="6954"/>
    <lineage>
        <taxon>Eukaryota</taxon>
        <taxon>Metazoa</taxon>
        <taxon>Ecdysozoa</taxon>
        <taxon>Arthropoda</taxon>
        <taxon>Chelicerata</taxon>
        <taxon>Arachnida</taxon>
        <taxon>Acari</taxon>
        <taxon>Acariformes</taxon>
        <taxon>Sarcoptiformes</taxon>
        <taxon>Astigmata</taxon>
        <taxon>Psoroptidia</taxon>
        <taxon>Analgoidea</taxon>
        <taxon>Pyroglyphidae</taxon>
        <taxon>Dermatophagoidinae</taxon>
        <taxon>Dermatophagoides</taxon>
    </lineage>
</organism>
<proteinExistence type="predicted"/>
<dbReference type="PROSITE" id="PS50056">
    <property type="entry name" value="TYR_PHOSPHATASE_2"/>
    <property type="match status" value="1"/>
</dbReference>
<keyword evidence="1" id="KW-0812">Transmembrane</keyword>